<dbReference type="Gene3D" id="2.70.70.10">
    <property type="entry name" value="Glucose Permease (Domain IIA)"/>
    <property type="match status" value="1"/>
</dbReference>
<dbReference type="Proteomes" id="UP001165679">
    <property type="component" value="Unassembled WGS sequence"/>
</dbReference>
<dbReference type="InterPro" id="IPR016047">
    <property type="entry name" value="M23ase_b-sheet_dom"/>
</dbReference>
<keyword evidence="4" id="KW-1185">Reference proteome</keyword>
<feature type="signal peptide" evidence="1">
    <location>
        <begin position="1"/>
        <end position="22"/>
    </location>
</feature>
<accession>A0AA41YJ38</accession>
<dbReference type="InterPro" id="IPR011055">
    <property type="entry name" value="Dup_hybrid_motif"/>
</dbReference>
<dbReference type="PANTHER" id="PTHR21666">
    <property type="entry name" value="PEPTIDASE-RELATED"/>
    <property type="match status" value="1"/>
</dbReference>
<dbReference type="RefSeq" id="WP_264713240.1">
    <property type="nucleotide sequence ID" value="NZ_JAPDNT010000004.1"/>
</dbReference>
<feature type="chain" id="PRO_5041460397" evidence="1">
    <location>
        <begin position="23"/>
        <end position="164"/>
    </location>
</feature>
<dbReference type="CDD" id="cd12797">
    <property type="entry name" value="M23_peptidase"/>
    <property type="match status" value="1"/>
</dbReference>
<dbReference type="GO" id="GO:0004222">
    <property type="term" value="F:metalloendopeptidase activity"/>
    <property type="evidence" value="ECO:0007669"/>
    <property type="project" value="TreeGrafter"/>
</dbReference>
<evidence type="ECO:0000313" key="4">
    <source>
        <dbReference type="Proteomes" id="UP001165679"/>
    </source>
</evidence>
<name>A0AA41YJ38_9PROT</name>
<feature type="domain" description="M23ase beta-sheet core" evidence="2">
    <location>
        <begin position="54"/>
        <end position="154"/>
    </location>
</feature>
<evidence type="ECO:0000313" key="3">
    <source>
        <dbReference type="EMBL" id="MCW3474599.1"/>
    </source>
</evidence>
<dbReference type="AlphaFoldDB" id="A0AA41YJ38"/>
<dbReference type="Pfam" id="PF01551">
    <property type="entry name" value="Peptidase_M23"/>
    <property type="match status" value="1"/>
</dbReference>
<evidence type="ECO:0000256" key="1">
    <source>
        <dbReference type="SAM" id="SignalP"/>
    </source>
</evidence>
<organism evidence="3 4">
    <name type="scientific">Limobrevibacterium gyesilva</name>
    <dbReference type="NCBI Taxonomy" id="2991712"/>
    <lineage>
        <taxon>Bacteria</taxon>
        <taxon>Pseudomonadati</taxon>
        <taxon>Pseudomonadota</taxon>
        <taxon>Alphaproteobacteria</taxon>
        <taxon>Acetobacterales</taxon>
        <taxon>Acetobacteraceae</taxon>
        <taxon>Limobrevibacterium</taxon>
    </lineage>
</organism>
<dbReference type="InterPro" id="IPR050570">
    <property type="entry name" value="Cell_wall_metabolism_enzyme"/>
</dbReference>
<sequence>MHVTRMLCAASLTSMAFAGAHAAAQDMRPPVASACVTSPYGPRRQVGPHAPAAFHNGIDLRAPAGGAVYAVADGQVAGIRRRGAGGLEVAIRHNGPRGLTMTLYAHLGSVAPALAEGRWRVTAGEKIGVVGRSGVTYGTHLYFEAEVDGRRVDPAPLLGVQGCG</sequence>
<keyword evidence="1" id="KW-0732">Signal</keyword>
<evidence type="ECO:0000259" key="2">
    <source>
        <dbReference type="Pfam" id="PF01551"/>
    </source>
</evidence>
<protein>
    <submittedName>
        <fullName evidence="3">M23 family metallopeptidase</fullName>
    </submittedName>
</protein>
<reference evidence="3" key="2">
    <citation type="submission" date="2022-10" db="EMBL/GenBank/DDBJ databases">
        <authorList>
            <person name="Trinh H.N."/>
        </authorList>
    </citation>
    <scope>NUCLEOTIDE SEQUENCE</scope>
    <source>
        <strain evidence="3">RN2-1</strain>
    </source>
</reference>
<reference evidence="3" key="1">
    <citation type="submission" date="2022-09" db="EMBL/GenBank/DDBJ databases">
        <title>Rhodovastum sp. nov. RN2-1 isolated from soil in Seongnam, South Korea.</title>
        <authorList>
            <person name="Le N.T."/>
        </authorList>
    </citation>
    <scope>NUCLEOTIDE SEQUENCE</scope>
    <source>
        <strain evidence="3">RN2-1</strain>
    </source>
</reference>
<dbReference type="EMBL" id="JAPDNT010000004">
    <property type="protein sequence ID" value="MCW3474599.1"/>
    <property type="molecule type" value="Genomic_DNA"/>
</dbReference>
<dbReference type="SUPFAM" id="SSF51261">
    <property type="entry name" value="Duplicated hybrid motif"/>
    <property type="match status" value="1"/>
</dbReference>
<dbReference type="PANTHER" id="PTHR21666:SF270">
    <property type="entry name" value="MUREIN HYDROLASE ACTIVATOR ENVC"/>
    <property type="match status" value="1"/>
</dbReference>
<proteinExistence type="predicted"/>
<comment type="caution">
    <text evidence="3">The sequence shown here is derived from an EMBL/GenBank/DDBJ whole genome shotgun (WGS) entry which is preliminary data.</text>
</comment>
<gene>
    <name evidence="3" type="ORF">OL599_08370</name>
</gene>